<proteinExistence type="predicted"/>
<gene>
    <name evidence="1" type="ORF">NCTC13635_04804</name>
</gene>
<evidence type="ECO:0000313" key="2">
    <source>
        <dbReference type="Proteomes" id="UP000282433"/>
    </source>
</evidence>
<reference evidence="1 2" key="1">
    <citation type="submission" date="2018-12" db="EMBL/GenBank/DDBJ databases">
        <authorList>
            <consortium name="Pathogen Informatics"/>
        </authorList>
    </citation>
    <scope>NUCLEOTIDE SEQUENCE [LARGE SCALE GENOMIC DNA]</scope>
    <source>
        <strain evidence="1 2">NCTC13635</strain>
    </source>
</reference>
<organism evidence="1 2">
    <name type="scientific">Klebsiella pneumoniae</name>
    <dbReference type="NCBI Taxonomy" id="573"/>
    <lineage>
        <taxon>Bacteria</taxon>
        <taxon>Pseudomonadati</taxon>
        <taxon>Pseudomonadota</taxon>
        <taxon>Gammaproteobacteria</taxon>
        <taxon>Enterobacterales</taxon>
        <taxon>Enterobacteriaceae</taxon>
        <taxon>Klebsiella/Raoultella group</taxon>
        <taxon>Klebsiella</taxon>
        <taxon>Klebsiella pneumoniae complex</taxon>
    </lineage>
</organism>
<name>A0A447RYJ9_KLEPN</name>
<dbReference type="AlphaFoldDB" id="A0A447RYJ9"/>
<dbReference type="EMBL" id="LR134162">
    <property type="protein sequence ID" value="VEB04894.1"/>
    <property type="molecule type" value="Genomic_DNA"/>
</dbReference>
<sequence length="29" mass="3295">MALSCIWAAKRWLEKGNFFEPTILTGITP</sequence>
<accession>A0A447RYJ9</accession>
<dbReference type="Proteomes" id="UP000282433">
    <property type="component" value="Chromosome"/>
</dbReference>
<protein>
    <submittedName>
        <fullName evidence="1">Uncharacterized protein</fullName>
    </submittedName>
</protein>
<evidence type="ECO:0000313" key="1">
    <source>
        <dbReference type="EMBL" id="VEB04894.1"/>
    </source>
</evidence>